<dbReference type="EnsemblMetazoa" id="AMEC021997-RA">
    <property type="protein sequence ID" value="AMEC021997-PA"/>
    <property type="gene ID" value="AMEC021997"/>
</dbReference>
<proteinExistence type="predicted"/>
<dbReference type="Proteomes" id="UP000075902">
    <property type="component" value="Unassembled WGS sequence"/>
</dbReference>
<sequence length="165" mass="18159">MEFMASCALSYPCMPYCVSGVTYSTVRHISSNPYPSCATAVMGPVRRVLLYCHRAGRFSTMYTSNRPSASAARRSCLYSSDRSCSTFGTICSTGVEPYVSYRSSADTSEVRLMKFFGISDSMPWSLRCTTLTRSASRCSAIRACSWRVKSFSFTTSCSIRSDSGP</sequence>
<name>A0A182UKC5_9DIPT</name>
<keyword evidence="2" id="KW-1185">Reference proteome</keyword>
<accession>A0A182UKC5</accession>
<evidence type="ECO:0000313" key="2">
    <source>
        <dbReference type="Proteomes" id="UP000075902"/>
    </source>
</evidence>
<protein>
    <submittedName>
        <fullName evidence="1">Uncharacterized protein</fullName>
    </submittedName>
</protein>
<evidence type="ECO:0000313" key="1">
    <source>
        <dbReference type="EnsemblMetazoa" id="AMEC021997-PA"/>
    </source>
</evidence>
<dbReference type="VEuPathDB" id="VectorBase:AMEC021997"/>
<reference evidence="2" key="1">
    <citation type="submission" date="2014-01" db="EMBL/GenBank/DDBJ databases">
        <title>The Genome Sequence of Anopheles melas CM1001059_A (V2).</title>
        <authorList>
            <consortium name="The Broad Institute Genomics Platform"/>
            <person name="Neafsey D.E."/>
            <person name="Besansky N."/>
            <person name="Howell P."/>
            <person name="Walton C."/>
            <person name="Young S.K."/>
            <person name="Zeng Q."/>
            <person name="Gargeya S."/>
            <person name="Fitzgerald M."/>
            <person name="Haas B."/>
            <person name="Abouelleil A."/>
            <person name="Allen A.W."/>
            <person name="Alvarado L."/>
            <person name="Arachchi H.M."/>
            <person name="Berlin A.M."/>
            <person name="Chapman S.B."/>
            <person name="Gainer-Dewar J."/>
            <person name="Goldberg J."/>
            <person name="Griggs A."/>
            <person name="Gujja S."/>
            <person name="Hansen M."/>
            <person name="Howarth C."/>
            <person name="Imamovic A."/>
            <person name="Ireland A."/>
            <person name="Larimer J."/>
            <person name="McCowan C."/>
            <person name="Murphy C."/>
            <person name="Pearson M."/>
            <person name="Poon T.W."/>
            <person name="Priest M."/>
            <person name="Roberts A."/>
            <person name="Saif S."/>
            <person name="Shea T."/>
            <person name="Sisk P."/>
            <person name="Sykes S."/>
            <person name="Wortman J."/>
            <person name="Nusbaum C."/>
            <person name="Birren B."/>
        </authorList>
    </citation>
    <scope>NUCLEOTIDE SEQUENCE [LARGE SCALE GENOMIC DNA]</scope>
    <source>
        <strain evidence="2">CM1001059</strain>
    </source>
</reference>
<dbReference type="AlphaFoldDB" id="A0A182UKC5"/>
<organism evidence="1 2">
    <name type="scientific">Anopheles melas</name>
    <dbReference type="NCBI Taxonomy" id="34690"/>
    <lineage>
        <taxon>Eukaryota</taxon>
        <taxon>Metazoa</taxon>
        <taxon>Ecdysozoa</taxon>
        <taxon>Arthropoda</taxon>
        <taxon>Hexapoda</taxon>
        <taxon>Insecta</taxon>
        <taxon>Pterygota</taxon>
        <taxon>Neoptera</taxon>
        <taxon>Endopterygota</taxon>
        <taxon>Diptera</taxon>
        <taxon>Nematocera</taxon>
        <taxon>Culicoidea</taxon>
        <taxon>Culicidae</taxon>
        <taxon>Anophelinae</taxon>
        <taxon>Anopheles</taxon>
    </lineage>
</organism>
<reference evidence="1" key="2">
    <citation type="submission" date="2020-05" db="UniProtKB">
        <authorList>
            <consortium name="EnsemblMetazoa"/>
        </authorList>
    </citation>
    <scope>IDENTIFICATION</scope>
    <source>
        <strain evidence="1">CM1001059</strain>
    </source>
</reference>